<comment type="caution">
    <text evidence="1">The sequence shown here is derived from an EMBL/GenBank/DDBJ whole genome shotgun (WGS) entry which is preliminary data.</text>
</comment>
<dbReference type="PANTHER" id="PTHR40691">
    <property type="entry name" value="(NA+)-NQR MATURATION NQRM"/>
    <property type="match status" value="1"/>
</dbReference>
<evidence type="ECO:0000313" key="2">
    <source>
        <dbReference type="Proteomes" id="UP001273505"/>
    </source>
</evidence>
<keyword evidence="2" id="KW-1185">Reference proteome</keyword>
<dbReference type="PANTHER" id="PTHR40691:SF3">
    <property type="entry name" value="(NA+)-NQR MATURATION NQRM"/>
    <property type="match status" value="1"/>
</dbReference>
<sequence>MGTFLVAFFAMLLVITAMAIGVIFGRKPLAGSCGGVGDALGEKDYTCELCGGDEKKCEEIKNGEASGDSNLAVDAMANKKQ</sequence>
<protein>
    <submittedName>
        <fullName evidence="1">(Na+)-NQR maturation NqrM</fullName>
    </submittedName>
</protein>
<dbReference type="InterPro" id="IPR007495">
    <property type="entry name" value="NqrM"/>
</dbReference>
<dbReference type="Pfam" id="PF04400">
    <property type="entry name" value="NqrM"/>
    <property type="match status" value="1"/>
</dbReference>
<dbReference type="Proteomes" id="UP001273505">
    <property type="component" value="Unassembled WGS sequence"/>
</dbReference>
<dbReference type="RefSeq" id="WP_302722569.1">
    <property type="nucleotide sequence ID" value="NZ_JAULRU010000569.1"/>
</dbReference>
<evidence type="ECO:0000313" key="1">
    <source>
        <dbReference type="EMBL" id="MDX6849644.1"/>
    </source>
</evidence>
<dbReference type="EMBL" id="JAXAFO010000014">
    <property type="protein sequence ID" value="MDX6849644.1"/>
    <property type="molecule type" value="Genomic_DNA"/>
</dbReference>
<organism evidence="1 2">
    <name type="scientific">Gilvimarinus gilvus</name>
    <dbReference type="NCBI Taxonomy" id="3058038"/>
    <lineage>
        <taxon>Bacteria</taxon>
        <taxon>Pseudomonadati</taxon>
        <taxon>Pseudomonadota</taxon>
        <taxon>Gammaproteobacteria</taxon>
        <taxon>Cellvibrionales</taxon>
        <taxon>Cellvibrionaceae</taxon>
        <taxon>Gilvimarinus</taxon>
    </lineage>
</organism>
<reference evidence="1 2" key="1">
    <citation type="submission" date="2023-11" db="EMBL/GenBank/DDBJ databases">
        <title>Gilvimarinus fulvus sp. nov., isolated from the surface of Kelp.</title>
        <authorList>
            <person name="Sun Y.Y."/>
            <person name="Gong Y."/>
            <person name="Du Z.J."/>
        </authorList>
    </citation>
    <scope>NUCLEOTIDE SEQUENCE [LARGE SCALE GENOMIC DNA]</scope>
    <source>
        <strain evidence="1 2">SDUM040013</strain>
    </source>
</reference>
<accession>A0ABU4RXL9</accession>
<name>A0ABU4RXL9_9GAMM</name>
<gene>
    <name evidence="1" type="primary">nqrM</name>
    <name evidence="1" type="ORF">SCD92_09750</name>
</gene>
<proteinExistence type="predicted"/>